<gene>
    <name evidence="1" type="ORF">HNQ39_005105</name>
</gene>
<dbReference type="Proteomes" id="UP000520814">
    <property type="component" value="Unassembled WGS sequence"/>
</dbReference>
<sequence length="100" mass="10830">MNWLKNLLNGPFETTKATVLREIDRAIGKLESGATVAVVVEELRERLTQALATAKLPAGGAILLNIVLAQVNWSALLGKLPADALAELKRMRTRVEGARL</sequence>
<proteinExistence type="predicted"/>
<dbReference type="EMBL" id="JACHGW010000006">
    <property type="protein sequence ID" value="MBB6053271.1"/>
    <property type="molecule type" value="Genomic_DNA"/>
</dbReference>
<evidence type="ECO:0000313" key="2">
    <source>
        <dbReference type="Proteomes" id="UP000520814"/>
    </source>
</evidence>
<dbReference type="RefSeq" id="WP_184203371.1">
    <property type="nucleotide sequence ID" value="NZ_JACHGW010000006.1"/>
</dbReference>
<keyword evidence="2" id="KW-1185">Reference proteome</keyword>
<dbReference type="AlphaFoldDB" id="A0A7W9SV66"/>
<reference evidence="1 2" key="1">
    <citation type="submission" date="2020-08" db="EMBL/GenBank/DDBJ databases">
        <title>Genomic Encyclopedia of Type Strains, Phase IV (KMG-IV): sequencing the most valuable type-strain genomes for metagenomic binning, comparative biology and taxonomic classification.</title>
        <authorList>
            <person name="Goeker M."/>
        </authorList>
    </citation>
    <scope>NUCLEOTIDE SEQUENCE [LARGE SCALE GENOMIC DNA]</scope>
    <source>
        <strain evidence="1 2">DSM 23562</strain>
    </source>
</reference>
<organism evidence="1 2">
    <name type="scientific">Armatimonas rosea</name>
    <dbReference type="NCBI Taxonomy" id="685828"/>
    <lineage>
        <taxon>Bacteria</taxon>
        <taxon>Bacillati</taxon>
        <taxon>Armatimonadota</taxon>
        <taxon>Armatimonadia</taxon>
        <taxon>Armatimonadales</taxon>
        <taxon>Armatimonadaceae</taxon>
        <taxon>Armatimonas</taxon>
    </lineage>
</organism>
<protein>
    <submittedName>
        <fullName evidence="1">Uncharacterized protein</fullName>
    </submittedName>
</protein>
<evidence type="ECO:0000313" key="1">
    <source>
        <dbReference type="EMBL" id="MBB6053271.1"/>
    </source>
</evidence>
<comment type="caution">
    <text evidence="1">The sequence shown here is derived from an EMBL/GenBank/DDBJ whole genome shotgun (WGS) entry which is preliminary data.</text>
</comment>
<name>A0A7W9SV66_ARMRO</name>
<accession>A0A7W9SV66</accession>